<keyword evidence="4" id="KW-1185">Reference proteome</keyword>
<dbReference type="EMBL" id="WBMS02000002">
    <property type="protein sequence ID" value="MVZ99511.1"/>
    <property type="molecule type" value="Genomic_DNA"/>
</dbReference>
<gene>
    <name evidence="3" type="ORF">F8568_003785</name>
</gene>
<dbReference type="PROSITE" id="PS00571">
    <property type="entry name" value="AMIDASES"/>
    <property type="match status" value="1"/>
</dbReference>
<comment type="similarity">
    <text evidence="1">Belongs to the amidase family.</text>
</comment>
<reference evidence="3" key="1">
    <citation type="submission" date="2019-12" db="EMBL/GenBank/DDBJ databases">
        <title>Actinomadura physcomitrii sp. nov., a novel actinomycete isolated from moss [Physcomitrium sphaericum (Ludw) Fuernr].</title>
        <authorList>
            <person name="Zhuang X."/>
        </authorList>
    </citation>
    <scope>NUCLEOTIDE SEQUENCE [LARGE SCALE GENOMIC DNA]</scope>
    <source>
        <strain evidence="3">LD22</strain>
    </source>
</reference>
<evidence type="ECO:0000256" key="1">
    <source>
        <dbReference type="ARBA" id="ARBA00009199"/>
    </source>
</evidence>
<dbReference type="PANTHER" id="PTHR11895:SF7">
    <property type="entry name" value="GLUTAMYL-TRNA(GLN) AMIDOTRANSFERASE SUBUNIT A, MITOCHONDRIAL"/>
    <property type="match status" value="1"/>
</dbReference>
<evidence type="ECO:0000313" key="4">
    <source>
        <dbReference type="Proteomes" id="UP000462055"/>
    </source>
</evidence>
<dbReference type="InterPro" id="IPR023631">
    <property type="entry name" value="Amidase_dom"/>
</dbReference>
<dbReference type="Proteomes" id="UP000462055">
    <property type="component" value="Unassembled WGS sequence"/>
</dbReference>
<organism evidence="3 4">
    <name type="scientific">Actinomadura physcomitrii</name>
    <dbReference type="NCBI Taxonomy" id="2650748"/>
    <lineage>
        <taxon>Bacteria</taxon>
        <taxon>Bacillati</taxon>
        <taxon>Actinomycetota</taxon>
        <taxon>Actinomycetes</taxon>
        <taxon>Streptosporangiales</taxon>
        <taxon>Thermomonosporaceae</taxon>
        <taxon>Actinomadura</taxon>
    </lineage>
</organism>
<keyword evidence="3" id="KW-0378">Hydrolase</keyword>
<dbReference type="InterPro" id="IPR000120">
    <property type="entry name" value="Amidase"/>
</dbReference>
<dbReference type="PANTHER" id="PTHR11895">
    <property type="entry name" value="TRANSAMIDASE"/>
    <property type="match status" value="1"/>
</dbReference>
<evidence type="ECO:0000259" key="2">
    <source>
        <dbReference type="Pfam" id="PF01425"/>
    </source>
</evidence>
<protein>
    <submittedName>
        <fullName evidence="3">Amidase</fullName>
        <ecNumber evidence="3">3.5.1.4</ecNumber>
    </submittedName>
</protein>
<comment type="caution">
    <text evidence="3">The sequence shown here is derived from an EMBL/GenBank/DDBJ whole genome shotgun (WGS) entry which is preliminary data.</text>
</comment>
<proteinExistence type="inferred from homology"/>
<dbReference type="InterPro" id="IPR036928">
    <property type="entry name" value="AS_sf"/>
</dbReference>
<feature type="domain" description="Amidase" evidence="2">
    <location>
        <begin position="65"/>
        <end position="483"/>
    </location>
</feature>
<dbReference type="EC" id="3.5.1.4" evidence="3"/>
<name>A0A6I4M2B6_9ACTN</name>
<dbReference type="GO" id="GO:0004040">
    <property type="term" value="F:amidase activity"/>
    <property type="evidence" value="ECO:0007669"/>
    <property type="project" value="UniProtKB-EC"/>
</dbReference>
<dbReference type="SUPFAM" id="SSF75304">
    <property type="entry name" value="Amidase signature (AS) enzymes"/>
    <property type="match status" value="1"/>
</dbReference>
<accession>A0A6I4M2B6</accession>
<evidence type="ECO:0000313" key="3">
    <source>
        <dbReference type="EMBL" id="MVZ99511.1"/>
    </source>
</evidence>
<dbReference type="Pfam" id="PF01425">
    <property type="entry name" value="Amidase"/>
    <property type="match status" value="1"/>
</dbReference>
<sequence>MPCSPIRRRVAWRIWSRALITAQSSLRGEWKLSFVRTNGIPEVGVELGLAGQAEALRRGEVSSVELVEASLDGIRRQESLGAFRVVREAAVEEAREADKRLAEGTRLPLLGVPVAIKDDTDIEGETTPFAVAGDHEPAKRDGEVVRKLRAAGAVVVGKTTTCEIGLWPFSESPEYGVARNPWNPEYTPGGSSGGSAAAVAAGMVAGAVGSDGAGSIRIPAAWTGLVGIKPQRGRVSGHPHTDPFNGITVWGPLARSVKDAALMLDVLSGSHPEDVYQVGRPVLPFVDATRREPGRLRIAVSYRTAFGVSGKLDPEIRAAVERVSRKLTELGHKVFPADPDYGLVGLGLIPRGTAGVADWLDAMPNPRPEARTEVEARIGRVLGKRLLPLARKMDPYLRKKVGRIFRFADVVLTPTTAQPPFKVGAFDGAGYQKTQSGVAAACPYAWTWNVLGWPGVNVPAGFTRSGLPIGAQLLGHDSDEATLISLAAQLEVVERWTERRPR</sequence>
<dbReference type="NCBIfam" id="NF004717">
    <property type="entry name" value="PRK06061.1"/>
    <property type="match status" value="1"/>
</dbReference>
<dbReference type="AlphaFoldDB" id="A0A6I4M2B6"/>
<dbReference type="Gene3D" id="3.90.1300.10">
    <property type="entry name" value="Amidase signature (AS) domain"/>
    <property type="match status" value="1"/>
</dbReference>
<dbReference type="InterPro" id="IPR020556">
    <property type="entry name" value="Amidase_CS"/>
</dbReference>